<dbReference type="InterPro" id="IPR000182">
    <property type="entry name" value="GNAT_dom"/>
</dbReference>
<dbReference type="STRING" id="407022.SAMN05661044_05373"/>
<proteinExistence type="predicted"/>
<evidence type="ECO:0000313" key="3">
    <source>
        <dbReference type="Proteomes" id="UP000199421"/>
    </source>
</evidence>
<organism evidence="2 3">
    <name type="scientific">Olivibacter domesticus</name>
    <name type="common">Pseudosphingobacterium domesticum</name>
    <dbReference type="NCBI Taxonomy" id="407022"/>
    <lineage>
        <taxon>Bacteria</taxon>
        <taxon>Pseudomonadati</taxon>
        <taxon>Bacteroidota</taxon>
        <taxon>Sphingobacteriia</taxon>
        <taxon>Sphingobacteriales</taxon>
        <taxon>Sphingobacteriaceae</taxon>
        <taxon>Olivibacter</taxon>
    </lineage>
</organism>
<keyword evidence="3" id="KW-1185">Reference proteome</keyword>
<feature type="domain" description="N-acetyltransferase" evidence="1">
    <location>
        <begin position="5"/>
        <end position="158"/>
    </location>
</feature>
<dbReference type="GO" id="GO:0016747">
    <property type="term" value="F:acyltransferase activity, transferring groups other than amino-acyl groups"/>
    <property type="evidence" value="ECO:0007669"/>
    <property type="project" value="InterPro"/>
</dbReference>
<dbReference type="Proteomes" id="UP000199421">
    <property type="component" value="Unassembled WGS sequence"/>
</dbReference>
<evidence type="ECO:0000313" key="2">
    <source>
        <dbReference type="EMBL" id="SEM50759.1"/>
    </source>
</evidence>
<dbReference type="Pfam" id="PF00583">
    <property type="entry name" value="Acetyltransf_1"/>
    <property type="match status" value="1"/>
</dbReference>
<dbReference type="Gene3D" id="3.40.630.30">
    <property type="match status" value="1"/>
</dbReference>
<evidence type="ECO:0000259" key="1">
    <source>
        <dbReference type="PROSITE" id="PS51186"/>
    </source>
</evidence>
<dbReference type="CDD" id="cd04301">
    <property type="entry name" value="NAT_SF"/>
    <property type="match status" value="1"/>
</dbReference>
<reference evidence="3" key="1">
    <citation type="submission" date="2016-10" db="EMBL/GenBank/DDBJ databases">
        <authorList>
            <person name="Varghese N."/>
            <person name="Submissions S."/>
        </authorList>
    </citation>
    <scope>NUCLEOTIDE SEQUENCE [LARGE SCALE GENOMIC DNA]</scope>
    <source>
        <strain evidence="3">DSM 18733</strain>
    </source>
</reference>
<dbReference type="OrthoDB" id="794462at2"/>
<dbReference type="AlphaFoldDB" id="A0A1H7YZU4"/>
<dbReference type="GO" id="GO:0005840">
    <property type="term" value="C:ribosome"/>
    <property type="evidence" value="ECO:0007669"/>
    <property type="project" value="UniProtKB-KW"/>
</dbReference>
<dbReference type="InterPro" id="IPR016181">
    <property type="entry name" value="Acyl_CoA_acyltransferase"/>
</dbReference>
<dbReference type="RefSeq" id="WP_093332499.1">
    <property type="nucleotide sequence ID" value="NZ_FOAF01000014.1"/>
</dbReference>
<accession>A0A1H7YZU4</accession>
<dbReference type="PROSITE" id="PS51186">
    <property type="entry name" value="GNAT"/>
    <property type="match status" value="1"/>
</dbReference>
<keyword evidence="2" id="KW-0687">Ribonucleoprotein</keyword>
<dbReference type="SUPFAM" id="SSF55729">
    <property type="entry name" value="Acyl-CoA N-acyltransferases (Nat)"/>
    <property type="match status" value="1"/>
</dbReference>
<name>A0A1H7YZU4_OLID1</name>
<sequence>MYMVQRLRRKDRRLVDVICESLKTAYDPSISRFFVHQDIGYKKFFSSILDHPSYATYYSYDSISGELHGFACFQIIDNIIFLKHIVVDNRLRGSKIGTKLLYHALHEIQEANKEQCTLFQLHVFEKNSKALSWYLSIGMEIIDCTYWYDLLPTIKPLLVNAGNMGTQLSFSQDTFGFVQISYENQFIGTLLAEKTLIIKNPKILEHLALLAPFVRQNNIESLGFTSDIAYDFDLVDKALLMSTAIHTMELV</sequence>
<gene>
    <name evidence="2" type="ORF">SAMN05661044_05373</name>
</gene>
<dbReference type="EMBL" id="FOAF01000014">
    <property type="protein sequence ID" value="SEM50759.1"/>
    <property type="molecule type" value="Genomic_DNA"/>
</dbReference>
<protein>
    <submittedName>
        <fullName evidence="2">Ribosomal protein S18 acetylase RimI</fullName>
    </submittedName>
</protein>
<keyword evidence="2" id="KW-0689">Ribosomal protein</keyword>